<dbReference type="Proteomes" id="UP000260644">
    <property type="component" value="Unassembled WGS sequence"/>
</dbReference>
<evidence type="ECO:0000313" key="2">
    <source>
        <dbReference type="EMBL" id="RFS26824.1"/>
    </source>
</evidence>
<dbReference type="AlphaFoldDB" id="A0A3E1YHL3"/>
<reference evidence="2 3" key="1">
    <citation type="submission" date="2018-07" db="EMBL/GenBank/DDBJ databases">
        <title>Chitinophaga K2CV101002-2 sp. nov., isolated from a monsoon evergreen broad-leaved forest soil.</title>
        <authorList>
            <person name="Lv Y."/>
        </authorList>
    </citation>
    <scope>NUCLEOTIDE SEQUENCE [LARGE SCALE GENOMIC DNA]</scope>
    <source>
        <strain evidence="2 3">GDMCC 1.1288</strain>
    </source>
</reference>
<proteinExistence type="predicted"/>
<keyword evidence="3" id="KW-1185">Reference proteome</keyword>
<feature type="chain" id="PRO_5017581335" description="Outer membrane lipoprotein-sorting protein" evidence="1">
    <location>
        <begin position="24"/>
        <end position="247"/>
    </location>
</feature>
<evidence type="ECO:0008006" key="4">
    <source>
        <dbReference type="Google" id="ProtNLM"/>
    </source>
</evidence>
<protein>
    <recommendedName>
        <fullName evidence="4">Outer membrane lipoprotein-sorting protein</fullName>
    </recommendedName>
</protein>
<keyword evidence="1" id="KW-0732">Signal</keyword>
<dbReference type="EMBL" id="QPMM01000001">
    <property type="protein sequence ID" value="RFS26824.1"/>
    <property type="molecule type" value="Genomic_DNA"/>
</dbReference>
<dbReference type="OrthoDB" id="9811314at2"/>
<evidence type="ECO:0000256" key="1">
    <source>
        <dbReference type="SAM" id="SignalP"/>
    </source>
</evidence>
<sequence>MNSRFFSLTFLLIGSLFSLNSYAQDRDTAPTVQTVLQQYIDAIGGSSAISSVTDVRISGNGKAGNEKVNLSIKIKQPDKYFQEITTASGNKPMMKVIVIGDSININIFKNGKNEQVSQMQRNILKARSQFCPEYGYLQPDHTEKLELLPEKELINGSVANVITIATMEGILFKNYYDAKTGLKVQSVLVSGQEEETPDVVTVYKDYRKVGNIRLPFYFENSTNGKAAFEAVLKKVSINSGESDEEFK</sequence>
<gene>
    <name evidence="2" type="ORF">DVR12_03295</name>
</gene>
<feature type="signal peptide" evidence="1">
    <location>
        <begin position="1"/>
        <end position="23"/>
    </location>
</feature>
<comment type="caution">
    <text evidence="2">The sequence shown here is derived from an EMBL/GenBank/DDBJ whole genome shotgun (WGS) entry which is preliminary data.</text>
</comment>
<evidence type="ECO:0000313" key="3">
    <source>
        <dbReference type="Proteomes" id="UP000260644"/>
    </source>
</evidence>
<dbReference type="RefSeq" id="WP_116974018.1">
    <property type="nucleotide sequence ID" value="NZ_QPMM01000001.1"/>
</dbReference>
<name>A0A3E1YHL3_9BACT</name>
<organism evidence="2 3">
    <name type="scientific">Chitinophaga silvatica</name>
    <dbReference type="NCBI Taxonomy" id="2282649"/>
    <lineage>
        <taxon>Bacteria</taxon>
        <taxon>Pseudomonadati</taxon>
        <taxon>Bacteroidota</taxon>
        <taxon>Chitinophagia</taxon>
        <taxon>Chitinophagales</taxon>
        <taxon>Chitinophagaceae</taxon>
        <taxon>Chitinophaga</taxon>
    </lineage>
</organism>
<accession>A0A3E1YHL3</accession>